<dbReference type="EMBL" id="AMEZ01000077">
    <property type="protein sequence ID" value="EKY24867.1"/>
    <property type="molecule type" value="Genomic_DNA"/>
</dbReference>
<accession>L1QB89</accession>
<feature type="compositionally biased region" description="Polar residues" evidence="1">
    <location>
        <begin position="1"/>
        <end position="14"/>
    </location>
</feature>
<reference evidence="2 3" key="1">
    <citation type="submission" date="2012-05" db="EMBL/GenBank/DDBJ databases">
        <authorList>
            <person name="Weinstock G."/>
            <person name="Sodergren E."/>
            <person name="Lobos E.A."/>
            <person name="Fulton L."/>
            <person name="Fulton R."/>
            <person name="Courtney L."/>
            <person name="Fronick C."/>
            <person name="O'Laughlin M."/>
            <person name="Godfrey J."/>
            <person name="Wilson R.M."/>
            <person name="Miner T."/>
            <person name="Farmer C."/>
            <person name="Delehaunty K."/>
            <person name="Cordes M."/>
            <person name="Minx P."/>
            <person name="Tomlinson C."/>
            <person name="Chen J."/>
            <person name="Wollam A."/>
            <person name="Pepin K.H."/>
            <person name="Bhonagiri V."/>
            <person name="Zhang X."/>
            <person name="Suruliraj S."/>
            <person name="Warren W."/>
            <person name="Mitreva M."/>
            <person name="Mardis E.R."/>
            <person name="Wilson R.K."/>
        </authorList>
    </citation>
    <scope>NUCLEOTIDE SEQUENCE [LARGE SCALE GENOMIC DNA]</scope>
    <source>
        <strain evidence="2 3">DSM 1785</strain>
    </source>
</reference>
<proteinExistence type="predicted"/>
<dbReference type="AlphaFoldDB" id="L1QB89"/>
<organism evidence="2 3">
    <name type="scientific">Clostridium celatum DSM 1785</name>
    <dbReference type="NCBI Taxonomy" id="545697"/>
    <lineage>
        <taxon>Bacteria</taxon>
        <taxon>Bacillati</taxon>
        <taxon>Bacillota</taxon>
        <taxon>Clostridia</taxon>
        <taxon>Eubacteriales</taxon>
        <taxon>Clostridiaceae</taxon>
        <taxon>Clostridium</taxon>
    </lineage>
</organism>
<dbReference type="Proteomes" id="UP000010420">
    <property type="component" value="Unassembled WGS sequence"/>
</dbReference>
<protein>
    <submittedName>
        <fullName evidence="2">Uncharacterized protein</fullName>
    </submittedName>
</protein>
<name>L1QB89_9CLOT</name>
<evidence type="ECO:0000256" key="1">
    <source>
        <dbReference type="SAM" id="MobiDB-lite"/>
    </source>
</evidence>
<sequence length="39" mass="4018">MLNENPNSLSTPKASANWKKCPPSSAADGSPTPTNPPPL</sequence>
<evidence type="ECO:0000313" key="3">
    <source>
        <dbReference type="Proteomes" id="UP000010420"/>
    </source>
</evidence>
<keyword evidence="3" id="KW-1185">Reference proteome</keyword>
<evidence type="ECO:0000313" key="2">
    <source>
        <dbReference type="EMBL" id="EKY24867.1"/>
    </source>
</evidence>
<dbReference type="HOGENOM" id="CLU_3307337_0_0_9"/>
<gene>
    <name evidence="2" type="ORF">HMPREF0216_02617</name>
</gene>
<feature type="region of interest" description="Disordered" evidence="1">
    <location>
        <begin position="1"/>
        <end position="39"/>
    </location>
</feature>
<comment type="caution">
    <text evidence="2">The sequence shown here is derived from an EMBL/GenBank/DDBJ whole genome shotgun (WGS) entry which is preliminary data.</text>
</comment>